<dbReference type="EMBL" id="LAZR01000422">
    <property type="protein sequence ID" value="KKN69632.1"/>
    <property type="molecule type" value="Genomic_DNA"/>
</dbReference>
<evidence type="ECO:0000313" key="1">
    <source>
        <dbReference type="EMBL" id="KKN69632.1"/>
    </source>
</evidence>
<sequence length="42" mass="4899">MNAQEIINDSQQTDFEAMFYPVISEHKKVDINISKCLRDLGR</sequence>
<reference evidence="1" key="1">
    <citation type="journal article" date="2015" name="Nature">
        <title>Complex archaea that bridge the gap between prokaryotes and eukaryotes.</title>
        <authorList>
            <person name="Spang A."/>
            <person name="Saw J.H."/>
            <person name="Jorgensen S.L."/>
            <person name="Zaremba-Niedzwiedzka K."/>
            <person name="Martijn J."/>
            <person name="Lind A.E."/>
            <person name="van Eijk R."/>
            <person name="Schleper C."/>
            <person name="Guy L."/>
            <person name="Ettema T.J."/>
        </authorList>
    </citation>
    <scope>NUCLEOTIDE SEQUENCE</scope>
</reference>
<name>A0A0F9T435_9ZZZZ</name>
<organism evidence="1">
    <name type="scientific">marine sediment metagenome</name>
    <dbReference type="NCBI Taxonomy" id="412755"/>
    <lineage>
        <taxon>unclassified sequences</taxon>
        <taxon>metagenomes</taxon>
        <taxon>ecological metagenomes</taxon>
    </lineage>
</organism>
<gene>
    <name evidence="1" type="ORF">LCGC14_0439350</name>
</gene>
<protein>
    <submittedName>
        <fullName evidence="1">Uncharacterized protein</fullName>
    </submittedName>
</protein>
<proteinExistence type="predicted"/>
<accession>A0A0F9T435</accession>
<comment type="caution">
    <text evidence="1">The sequence shown here is derived from an EMBL/GenBank/DDBJ whole genome shotgun (WGS) entry which is preliminary data.</text>
</comment>
<dbReference type="AlphaFoldDB" id="A0A0F9T435"/>